<feature type="chain" id="PRO_5043774655" description="Ig-like domain-containing protein" evidence="6">
    <location>
        <begin position="18"/>
        <end position="741"/>
    </location>
</feature>
<feature type="domain" description="Ig-like" evidence="7">
    <location>
        <begin position="224"/>
        <end position="339"/>
    </location>
</feature>
<evidence type="ECO:0000256" key="5">
    <source>
        <dbReference type="SAM" id="Phobius"/>
    </source>
</evidence>
<protein>
    <recommendedName>
        <fullName evidence="7">Ig-like domain-containing protein</fullName>
    </recommendedName>
</protein>
<dbReference type="GO" id="GO:0005886">
    <property type="term" value="C:plasma membrane"/>
    <property type="evidence" value="ECO:0007669"/>
    <property type="project" value="TreeGrafter"/>
</dbReference>
<keyword evidence="1" id="KW-0433">Leucine-rich repeat</keyword>
<reference evidence="8" key="1">
    <citation type="submission" date="2024-06" db="EMBL/GenBank/DDBJ databases">
        <authorList>
            <person name="Liu X."/>
            <person name="Lenzi L."/>
            <person name="Haldenby T S."/>
            <person name="Uol C."/>
        </authorList>
    </citation>
    <scope>NUCLEOTIDE SEQUENCE</scope>
</reference>
<evidence type="ECO:0000256" key="4">
    <source>
        <dbReference type="ARBA" id="ARBA00023157"/>
    </source>
</evidence>
<organism evidence="8 9">
    <name type="scientific">Calicophoron daubneyi</name>
    <name type="common">Rumen fluke</name>
    <name type="synonym">Paramphistomum daubneyi</name>
    <dbReference type="NCBI Taxonomy" id="300641"/>
    <lineage>
        <taxon>Eukaryota</taxon>
        <taxon>Metazoa</taxon>
        <taxon>Spiralia</taxon>
        <taxon>Lophotrochozoa</taxon>
        <taxon>Platyhelminthes</taxon>
        <taxon>Trematoda</taxon>
        <taxon>Digenea</taxon>
        <taxon>Plagiorchiida</taxon>
        <taxon>Pronocephalata</taxon>
        <taxon>Paramphistomoidea</taxon>
        <taxon>Paramphistomidae</taxon>
        <taxon>Calicophoron</taxon>
    </lineage>
</organism>
<dbReference type="PROSITE" id="PS50835">
    <property type="entry name" value="IG_LIKE"/>
    <property type="match status" value="1"/>
</dbReference>
<keyword evidence="3" id="KW-0677">Repeat</keyword>
<evidence type="ECO:0000256" key="2">
    <source>
        <dbReference type="ARBA" id="ARBA00022729"/>
    </source>
</evidence>
<dbReference type="Gene3D" id="3.80.10.10">
    <property type="entry name" value="Ribonuclease Inhibitor"/>
    <property type="match status" value="1"/>
</dbReference>
<keyword evidence="2 6" id="KW-0732">Signal</keyword>
<evidence type="ECO:0000259" key="7">
    <source>
        <dbReference type="PROSITE" id="PS50835"/>
    </source>
</evidence>
<accession>A0AAV2TL38</accession>
<dbReference type="PANTHER" id="PTHR24369">
    <property type="entry name" value="ANTIGEN BSP, PUTATIVE-RELATED"/>
    <property type="match status" value="1"/>
</dbReference>
<keyword evidence="5" id="KW-0812">Transmembrane</keyword>
<dbReference type="SMART" id="SM00409">
    <property type="entry name" value="IG"/>
    <property type="match status" value="1"/>
</dbReference>
<dbReference type="InterPro" id="IPR003599">
    <property type="entry name" value="Ig_sub"/>
</dbReference>
<dbReference type="AlphaFoldDB" id="A0AAV2TL38"/>
<evidence type="ECO:0000256" key="1">
    <source>
        <dbReference type="ARBA" id="ARBA00022614"/>
    </source>
</evidence>
<feature type="signal peptide" evidence="6">
    <location>
        <begin position="1"/>
        <end position="17"/>
    </location>
</feature>
<dbReference type="InterPro" id="IPR032675">
    <property type="entry name" value="LRR_dom_sf"/>
</dbReference>
<dbReference type="InterPro" id="IPR036179">
    <property type="entry name" value="Ig-like_dom_sf"/>
</dbReference>
<dbReference type="InterPro" id="IPR001611">
    <property type="entry name" value="Leu-rich_rpt"/>
</dbReference>
<gene>
    <name evidence="8" type="ORF">CDAUBV1_LOCUS12510</name>
</gene>
<name>A0AAV2TL38_CALDB</name>
<dbReference type="SUPFAM" id="SSF48726">
    <property type="entry name" value="Immunoglobulin"/>
    <property type="match status" value="1"/>
</dbReference>
<dbReference type="PANTHER" id="PTHR24369:SF210">
    <property type="entry name" value="CHAOPTIN-RELATED"/>
    <property type="match status" value="1"/>
</dbReference>
<evidence type="ECO:0000256" key="6">
    <source>
        <dbReference type="SAM" id="SignalP"/>
    </source>
</evidence>
<evidence type="ECO:0000256" key="3">
    <source>
        <dbReference type="ARBA" id="ARBA00022737"/>
    </source>
</evidence>
<dbReference type="Proteomes" id="UP001497525">
    <property type="component" value="Unassembled WGS sequence"/>
</dbReference>
<dbReference type="SUPFAM" id="SSF52058">
    <property type="entry name" value="L domain-like"/>
    <property type="match status" value="1"/>
</dbReference>
<feature type="transmembrane region" description="Helical" evidence="5">
    <location>
        <begin position="355"/>
        <end position="380"/>
    </location>
</feature>
<keyword evidence="4" id="KW-1015">Disulfide bond</keyword>
<sequence>MFTWILWLLPLVTTVTSLSTECQINNTSNLRLTLTLDLSDVSIDERLGTLCPTATSITVGESTEGPTRKLSSHALSVDYFPCLYEFRVAVSHLVLESGAYHPGRKSAVRSISLSGCKISSLPALGFLYGFSELQHFDLSNNMLHSVPPDLLFYSPNFVSLDLSRNLFSTLPSLRMTNQSLTQSIKTVNMTGNIISCSCLNSWLLTVTNYFGVSGCEKWPAPCAPYLSVEPHLPNLKFNNTPLSVDVLASQDITFSCSVSSSSPAGVFWLSPVGVLPGSVSSSNSSVSYTYYFQPLLTSTTLRITTISPYTSEMEIKNVRGHLAGDWYCIGRSDTELKISLPITVNVHSSMYSAHVYLISLCYGFGTMGILLLIGIFGGTIRYCSETHCLRRPQPPFAYAGKTIIGVIPVPEVDGECGDDKSFAHEVGETPDGSSRYIAAGRICKICGKPPTHWFCDGCKTVHFAEAVKDLEQDMLGLNDELLVGDLASDGEIRIRCFNSSNAKDICQPVVSSHGGDETPEVQQPLMVGPVELLSNENVHSDAPKSRCIIDSAVPPSALCVYSGNCVVVVRDKCSKELLPNDDRDVMNSICLHYAQRPNSADVKLVVSNDKLAEEYREALADLARAVESPDPAHFREHLEEFRSRLRRDVGHGVKILRGEFQGLRAKSAKGVASLRSQSSAAAQRMRAGISHGVEQVKDSMRSVAELCGASSTIGQTISVVSVYVDETDQTKKEKFISDFVF</sequence>
<keyword evidence="5" id="KW-1133">Transmembrane helix</keyword>
<dbReference type="EMBL" id="CAXLJL010000467">
    <property type="protein sequence ID" value="CAL5137993.1"/>
    <property type="molecule type" value="Genomic_DNA"/>
</dbReference>
<dbReference type="Gene3D" id="2.60.40.10">
    <property type="entry name" value="Immunoglobulins"/>
    <property type="match status" value="1"/>
</dbReference>
<evidence type="ECO:0000313" key="9">
    <source>
        <dbReference type="Proteomes" id="UP001497525"/>
    </source>
</evidence>
<keyword evidence="5" id="KW-0472">Membrane</keyword>
<proteinExistence type="predicted"/>
<dbReference type="Pfam" id="PF13855">
    <property type="entry name" value="LRR_8"/>
    <property type="match status" value="1"/>
</dbReference>
<dbReference type="InterPro" id="IPR050541">
    <property type="entry name" value="LRR_TM_domain-containing"/>
</dbReference>
<dbReference type="InterPro" id="IPR013783">
    <property type="entry name" value="Ig-like_fold"/>
</dbReference>
<evidence type="ECO:0000313" key="8">
    <source>
        <dbReference type="EMBL" id="CAL5137993.1"/>
    </source>
</evidence>
<comment type="caution">
    <text evidence="8">The sequence shown here is derived from an EMBL/GenBank/DDBJ whole genome shotgun (WGS) entry which is preliminary data.</text>
</comment>
<dbReference type="InterPro" id="IPR007110">
    <property type="entry name" value="Ig-like_dom"/>
</dbReference>